<evidence type="ECO:0000313" key="2">
    <source>
        <dbReference type="EMBL" id="RCV85704.1"/>
    </source>
</evidence>
<dbReference type="Proteomes" id="UP000253204">
    <property type="component" value="Unassembled WGS sequence"/>
</dbReference>
<gene>
    <name evidence="2" type="ORF">DU506_20820</name>
</gene>
<evidence type="ECO:0000256" key="1">
    <source>
        <dbReference type="SAM" id="MobiDB-lite"/>
    </source>
</evidence>
<evidence type="ECO:0000313" key="3">
    <source>
        <dbReference type="Proteomes" id="UP000253204"/>
    </source>
</evidence>
<organism evidence="2 3">
    <name type="scientific">Vreelandella rituensis</name>
    <dbReference type="NCBI Taxonomy" id="2282306"/>
    <lineage>
        <taxon>Bacteria</taxon>
        <taxon>Pseudomonadati</taxon>
        <taxon>Pseudomonadota</taxon>
        <taxon>Gammaproteobacteria</taxon>
        <taxon>Oceanospirillales</taxon>
        <taxon>Halomonadaceae</taxon>
        <taxon>Vreelandella</taxon>
    </lineage>
</organism>
<reference evidence="2 3" key="1">
    <citation type="submission" date="2018-07" db="EMBL/GenBank/DDBJ databases">
        <title>Halomonas rutogse sp. nov., isolated from Lake TangqianCo on Tibetan Plateau.</title>
        <authorList>
            <person name="Lu H."/>
            <person name="Xing P."/>
            <person name="Wu Q."/>
        </authorList>
    </citation>
    <scope>NUCLEOTIDE SEQUENCE [LARGE SCALE GENOMIC DNA]</scope>
    <source>
        <strain evidence="2 3">TQ8S</strain>
    </source>
</reference>
<feature type="region of interest" description="Disordered" evidence="1">
    <location>
        <begin position="38"/>
        <end position="65"/>
    </location>
</feature>
<feature type="compositionally biased region" description="Basic and acidic residues" evidence="1">
    <location>
        <begin position="40"/>
        <end position="58"/>
    </location>
</feature>
<keyword evidence="3" id="KW-1185">Reference proteome</keyword>
<name>A0A368TM98_9GAMM</name>
<dbReference type="EMBL" id="QPIJ01000120">
    <property type="protein sequence ID" value="RCV85704.1"/>
    <property type="molecule type" value="Genomic_DNA"/>
</dbReference>
<proteinExistence type="predicted"/>
<accession>A0A368TM98</accession>
<dbReference type="AlphaFoldDB" id="A0A368TM98"/>
<comment type="caution">
    <text evidence="2">The sequence shown here is derived from an EMBL/GenBank/DDBJ whole genome shotgun (WGS) entry which is preliminary data.</text>
</comment>
<sequence>MSPRFIALPSWFNDHVLVPDTAALVALLLTAVTDMQAGNHHGDIGQHRDQQAGHEPIEQRALPMQ</sequence>
<protein>
    <submittedName>
        <fullName evidence="2">Uncharacterized protein</fullName>
    </submittedName>
</protein>